<dbReference type="InterPro" id="IPR009057">
    <property type="entry name" value="Homeodomain-like_sf"/>
</dbReference>
<dbReference type="SUPFAM" id="SSF46689">
    <property type="entry name" value="Homeodomain-like"/>
    <property type="match status" value="1"/>
</dbReference>
<accession>A0A4P7BXZ4</accession>
<keyword evidence="3" id="KW-1185">Reference proteome</keyword>
<evidence type="ECO:0000313" key="2">
    <source>
        <dbReference type="EMBL" id="QBQ54197.1"/>
    </source>
</evidence>
<protein>
    <submittedName>
        <fullName evidence="2">Helix-turn-helix domain-containing protein</fullName>
    </submittedName>
</protein>
<dbReference type="EMBL" id="CP038033">
    <property type="protein sequence ID" value="QBQ54197.1"/>
    <property type="molecule type" value="Genomic_DNA"/>
</dbReference>
<evidence type="ECO:0000313" key="3">
    <source>
        <dbReference type="Proteomes" id="UP000294325"/>
    </source>
</evidence>
<reference evidence="2 3" key="1">
    <citation type="submission" date="2019-03" db="EMBL/GenBank/DDBJ databases">
        <title>The genome sequence of Nitrosococcus wardiae strain D1FHST reveals the archetypal metabolic capacity of ammonia-oxidizing Gammaproteobacteria.</title>
        <authorList>
            <person name="Wang L."/>
            <person name="Lim C.K."/>
            <person name="Hanson T.E."/>
            <person name="Dang H."/>
            <person name="Klotz M.G."/>
        </authorList>
    </citation>
    <scope>NUCLEOTIDE SEQUENCE [LARGE SCALE GENOMIC DNA]</scope>
    <source>
        <strain evidence="2 3">D1FHS</strain>
    </source>
</reference>
<evidence type="ECO:0000259" key="1">
    <source>
        <dbReference type="Pfam" id="PF13518"/>
    </source>
</evidence>
<dbReference type="Proteomes" id="UP000294325">
    <property type="component" value="Chromosome"/>
</dbReference>
<dbReference type="InterPro" id="IPR055247">
    <property type="entry name" value="InsJ-like_HTH"/>
</dbReference>
<gene>
    <name evidence="2" type="ORF">E3U44_06530</name>
</gene>
<dbReference type="OrthoDB" id="5296970at2"/>
<dbReference type="AlphaFoldDB" id="A0A4P7BXZ4"/>
<name>A0A4P7BXZ4_9GAMM</name>
<dbReference type="KEGG" id="nwr:E3U44_06530"/>
<dbReference type="Pfam" id="PF13518">
    <property type="entry name" value="HTH_28"/>
    <property type="match status" value="1"/>
</dbReference>
<dbReference type="RefSeq" id="WP_134357295.1">
    <property type="nucleotide sequence ID" value="NZ_CP038033.1"/>
</dbReference>
<organism evidence="2 3">
    <name type="scientific">Nitrosococcus wardiae</name>
    <dbReference type="NCBI Taxonomy" id="1814290"/>
    <lineage>
        <taxon>Bacteria</taxon>
        <taxon>Pseudomonadati</taxon>
        <taxon>Pseudomonadota</taxon>
        <taxon>Gammaproteobacteria</taxon>
        <taxon>Chromatiales</taxon>
        <taxon>Chromatiaceae</taxon>
        <taxon>Nitrosococcus</taxon>
    </lineage>
</organism>
<feature type="domain" description="Insertion element IS150 protein InsJ-like helix-turn-helix" evidence="1">
    <location>
        <begin position="31"/>
        <end position="80"/>
    </location>
</feature>
<proteinExistence type="predicted"/>
<sequence length="126" mass="14239">MGRVTRVVEHLRVEEMDERLKHCTESWRLRRWQVIRCALVHPKPAAEIALELGLARQTVHNLIAAYNRHGPAALETPGRGQRQRAYLSLEQEQAVIAPFLQSSAAGQLSTVLPLKAALEEAMWVIQ</sequence>